<evidence type="ECO:0000256" key="7">
    <source>
        <dbReference type="SAM" id="MobiDB-lite"/>
    </source>
</evidence>
<keyword evidence="5 8" id="KW-0472">Membrane</keyword>
<sequence length="2370" mass="271095">MGDNDNLLSISQKLFKKISSRNLRSDTHSESGSETMESPEISSPQLLREAAFQHDSRFRKYVLLVEKNLQSFDAVNEWADIISFLGRLLKSFQAYPQFPVIPRKQLVAKRLAQCLNPGFPAGVHQKTLEVYAFILKTIGPDQLAEDLALWSTGLFPFVQYAATHVKPQLINLFETYYFPLRGRLRPAMRGFIIALLPALEEEGSDYFDKVVNLLENLSETIELPFFYSCMWLVMISNPSLRSPALNYLLRKLPKISDREAVAVVIGGKENLTLMIRAFASTLSDQQLLVQRGILELLVQNFMLKSRMIPNDDLVILMRAALGIVLRKDMSLNRRLYAWLLGTETSSQSQLTYFLTFAEKPATRAMRSMLQEQQIEPAVQQRPYKILISLMDKWEIGQPIVNNIFIDSLTSLRIKSNPELMQTANMWMDMMEPYLICLKLFDMIDTCFPGSNTKKPDTEKNLSGMKLVEFTFQSFTLTDEEIKVVHFPLILAALSKKLKLALKSPSFIEILPQVSQCISLILLLLQQLPESVFTDRASPSTEDPSSKSKKKFTADTDVLAYARDFYGLSHGHAQPGLDELEEEEENLDNVEGGDLSSSTHIKKNQPSSLPQRGPEFEPLRGQVFVKEVADNLTDFLIDFTNSYIVLPENLVHGVDVGVEGKRLKHIEHHLERVLLGVCTAIAAIANHADNTLVLNRKDQLTSVLLKCCQQVNVFGVVDAGLSTLTLLVQRKRFVHASVLKNTTQVKSILDRLWGFLSPSMQLLHMRTVELIWLLTESSLPYQIETIVSNYLIHQEDDTERLNSYEKFGIVWELSENIPQASVVFSRPMFLMLDLLREGNSPLDRRAGETWIRCHLKSYVRLLEPFMMAMLDKHIMRSATTFKVDWKQQTFLNKREKITEIPYFVYLRPFDTGVIEYMFTTLITLITFGGLNVLKTCKHHVVDPYGPVSKVAQAALGLDMTKSISFLDLLVSTSIRFLETEPTEKLSKSLTKPVRSIQLHASDLLYLIISKLDYVNMKLVQQIQTSVIHKLLFCIWTKNLDLQQKQLHLLHASLAITCASAQQSEKKGHQKNNSVDSISSFTSLNEAIQLIQSSTDLFVKCVTDALTLSTNRPMLQHWVDFVLATLPYVKNGFRFILVPVLICICNQITARCDTLDIMIHETPAHASSSSNNADKELLVLLSGLEKLVMFCLTERAITDDWFTAMKSEEIAIPCIPEHSALIGLAQIIYGEDQKPRDAIVYHLPVILHILMNVWHVFRAPQWDQSTRESMGDAKVDAILNSFAHATNQTKGKLSVIFEKLFKFSTVDFVEGFTEIFFMENPAALEFEQQEQYQLIAMDILANTPTSTPQHIISTLLDSIRQRTPNTYQNRRRKILRVGKLTDTSILRFAEIYCSYIKNPESIVLLWPIIHSFSKDYLSQANTYKMFLPGLMRFLTVSLETLTKSNGYEQDRRIRKDAQELYQRCIDYCILIAGKSFDQSLWMRSRTTLYDENGPNDDTSSIHTVDSSVAENASNSTSLNNLNSDAMSRNVSISNVSDMEKKASWKSREESMIQQVNQYLASQVIPRLRQLVGDNDKINSLLNNLVYYVIGPSLKSKIKNPVILDQLCEMASMPFTYRTWRKEIWEVFTDNRFFYMTPSTGQKWIKVIGTAFSIEKERMVELIARVMTSPSNTFFSNKDQESLNRSLNLRRLSFVLFAGTMDQYVPQLPVIQEKIVELLKLDHGEMVHTEIYLCLRVILMRFSQKHLMNFWPVLITELMRIFNSFVYNDFQDRPEEAQIALAGCKFLDLLCTLELDAFQIYQWIFIRDTVETLIKPQTEGPIPIMELLDKKLSNSPMDTAFDFSLIESSMQPSLGSLKRPMLTMRTISSIRQLAFFVEHVGLYVYQSSFTLSKPDLPFIESLLQNDLLKEEDGTTVLEFLNSIAFTKYLQSKRESELSATIVTMVAITLILATVALLPMDVFLVSSTVDSHTGLKKNWADADTVYWMTFTVQVMYYILYGSIVASCFFVIPYAYFYYEEYEAQGQTKSERRRLAFNYALFFICTCGLLFFFGLFLKPNILPPHIDLEWFENLLTESSKSKIDAEYDEIHHRLALVRERQQLIESKYSGSDEALDAHDYRTLENLNDEERILVRRLNGIEQDKTHFLQRLVKLCKPFKVRFDRCNFDHLYDISDGISISDMRGQVVLLINLIFVQLQKLFPLDYVFLVGIAIYFLLATMMGIIQIGVRFLWVTLYRIRKGSTAPQGLLFSAILLTFGLLALNYSISSVVAPGYAHYGSQVYCNHTERGSRDCSVQVDMIVPCDVYAPLEICTPTVSSTLIDRITLNTPILGFLFYYSQWAFLVVFTFGFLISLFKSTPTYESTREEEEGLLDGH</sequence>
<evidence type="ECO:0000313" key="13">
    <source>
        <dbReference type="EMBL" id="GAA5812401.1"/>
    </source>
</evidence>
<name>A0ABP9YZW4_9FUNG</name>
<accession>A0ABP9YZW4</accession>
<feature type="transmembrane region" description="Helical" evidence="8">
    <location>
        <begin position="1934"/>
        <end position="1954"/>
    </location>
</feature>
<keyword evidence="14" id="KW-1185">Reference proteome</keyword>
<reference evidence="13 14" key="1">
    <citation type="submission" date="2024-04" db="EMBL/GenBank/DDBJ databases">
        <title>genome sequences of Mucor flavus KT1a and Helicostylum pulchrum KT1b strains isolated from the surface of a dry-aged beef.</title>
        <authorList>
            <person name="Toyotome T."/>
            <person name="Hosono M."/>
            <person name="Torimaru M."/>
            <person name="Fukuda K."/>
            <person name="Mikami N."/>
        </authorList>
    </citation>
    <scope>NUCLEOTIDE SEQUENCE [LARGE SCALE GENOMIC DNA]</scope>
    <source>
        <strain evidence="13 14">KT1a</strain>
    </source>
</reference>
<evidence type="ECO:0000259" key="10">
    <source>
        <dbReference type="Pfam" id="PF24597"/>
    </source>
</evidence>
<feature type="compositionally biased region" description="Acidic residues" evidence="7">
    <location>
        <begin position="578"/>
        <end position="587"/>
    </location>
</feature>
<dbReference type="PANTHER" id="PTHR14042:SF24">
    <property type="entry name" value="PROTEIN DOPEY-1 HOMOLOG"/>
    <property type="match status" value="1"/>
</dbReference>
<comment type="subcellular location">
    <subcellularLocation>
        <location evidence="1">Golgi apparatus membrane</location>
        <topology evidence="1">Peripheral membrane protein</topology>
    </subcellularLocation>
</comment>
<evidence type="ECO:0008006" key="15">
    <source>
        <dbReference type="Google" id="ProtNLM"/>
    </source>
</evidence>
<feature type="domain" description="DOP1-like C-terminal" evidence="11">
    <location>
        <begin position="1540"/>
        <end position="1886"/>
    </location>
</feature>
<evidence type="ECO:0000256" key="5">
    <source>
        <dbReference type="ARBA" id="ARBA00023136"/>
    </source>
</evidence>
<dbReference type="Pfam" id="PF04791">
    <property type="entry name" value="LMBR1"/>
    <property type="match status" value="1"/>
</dbReference>
<dbReference type="Pfam" id="PF04118">
    <property type="entry name" value="Dopey_N"/>
    <property type="match status" value="1"/>
</dbReference>
<comment type="caution">
    <text evidence="13">The sequence shown here is derived from an EMBL/GenBank/DDBJ whole genome shotgun (WGS) entry which is preliminary data.</text>
</comment>
<feature type="transmembrane region" description="Helical" evidence="8">
    <location>
        <begin position="2329"/>
        <end position="2350"/>
    </location>
</feature>
<feature type="transmembrane region" description="Helical" evidence="8">
    <location>
        <begin position="2200"/>
        <end position="2230"/>
    </location>
</feature>
<feature type="compositionally biased region" description="Polar residues" evidence="7">
    <location>
        <begin position="32"/>
        <end position="44"/>
    </location>
</feature>
<dbReference type="InterPro" id="IPR056457">
    <property type="entry name" value="DOP1_C"/>
</dbReference>
<evidence type="ECO:0000256" key="1">
    <source>
        <dbReference type="ARBA" id="ARBA00004395"/>
    </source>
</evidence>
<feature type="region of interest" description="Disordered" evidence="7">
    <location>
        <begin position="578"/>
        <end position="612"/>
    </location>
</feature>
<gene>
    <name evidence="13" type="ORF">MFLAVUS_005853</name>
</gene>
<feature type="domain" description="DOP1-like middle TPR" evidence="10">
    <location>
        <begin position="352"/>
        <end position="565"/>
    </location>
</feature>
<feature type="region of interest" description="Disordered" evidence="7">
    <location>
        <begin position="21"/>
        <end position="44"/>
    </location>
</feature>
<organism evidence="13 14">
    <name type="scientific">Mucor flavus</name>
    <dbReference type="NCBI Taxonomy" id="439312"/>
    <lineage>
        <taxon>Eukaryota</taxon>
        <taxon>Fungi</taxon>
        <taxon>Fungi incertae sedis</taxon>
        <taxon>Mucoromycota</taxon>
        <taxon>Mucoromycotina</taxon>
        <taxon>Mucoromycetes</taxon>
        <taxon>Mucorales</taxon>
        <taxon>Mucorineae</taxon>
        <taxon>Mucoraceae</taxon>
        <taxon>Mucor</taxon>
    </lineage>
</organism>
<dbReference type="Proteomes" id="UP001473302">
    <property type="component" value="Unassembled WGS sequence"/>
</dbReference>
<dbReference type="InterPro" id="IPR056459">
    <property type="entry name" value="TPR_DOP1"/>
</dbReference>
<feature type="domain" description="DOP1 N-terminal" evidence="9">
    <location>
        <begin position="55"/>
        <end position="343"/>
    </location>
</feature>
<evidence type="ECO:0000256" key="4">
    <source>
        <dbReference type="ARBA" id="ARBA00023034"/>
    </source>
</evidence>
<dbReference type="InterPro" id="IPR006876">
    <property type="entry name" value="LMBR1-like_membr_prot"/>
</dbReference>
<dbReference type="InterPro" id="IPR007249">
    <property type="entry name" value="DOP1_N"/>
</dbReference>
<feature type="compositionally biased region" description="Polar residues" evidence="7">
    <location>
        <begin position="594"/>
        <end position="609"/>
    </location>
</feature>
<keyword evidence="2" id="KW-0813">Transport</keyword>
<keyword evidence="3" id="KW-0653">Protein transport</keyword>
<dbReference type="Pfam" id="PF24597">
    <property type="entry name" value="TPR_DOP1_M"/>
    <property type="match status" value="1"/>
</dbReference>
<keyword evidence="8" id="KW-1133">Transmembrane helix</keyword>
<feature type="domain" description="DOP1-like TPR" evidence="12">
    <location>
        <begin position="1040"/>
        <end position="1190"/>
    </location>
</feature>
<evidence type="ECO:0000256" key="3">
    <source>
        <dbReference type="ARBA" id="ARBA00022927"/>
    </source>
</evidence>
<dbReference type="PANTHER" id="PTHR14042">
    <property type="entry name" value="DOPEY-RELATED"/>
    <property type="match status" value="1"/>
</dbReference>
<keyword evidence="8" id="KW-0812">Transmembrane</keyword>
<dbReference type="InterPro" id="IPR056458">
    <property type="entry name" value="TPR_DOP1_M"/>
</dbReference>
<keyword evidence="4" id="KW-0333">Golgi apparatus</keyword>
<proteinExistence type="inferred from homology"/>
<evidence type="ECO:0000313" key="14">
    <source>
        <dbReference type="Proteomes" id="UP001473302"/>
    </source>
</evidence>
<feature type="transmembrane region" description="Helical" evidence="8">
    <location>
        <begin position="2032"/>
        <end position="2052"/>
    </location>
</feature>
<dbReference type="EMBL" id="BAABUK010000013">
    <property type="protein sequence ID" value="GAA5812401.1"/>
    <property type="molecule type" value="Genomic_DNA"/>
</dbReference>
<dbReference type="Pfam" id="PF24601">
    <property type="entry name" value="TPR_DOP1"/>
    <property type="match status" value="1"/>
</dbReference>
<evidence type="ECO:0000259" key="12">
    <source>
        <dbReference type="Pfam" id="PF24601"/>
    </source>
</evidence>
<feature type="transmembrane region" description="Helical" evidence="8">
    <location>
        <begin position="1990"/>
        <end position="2012"/>
    </location>
</feature>
<protein>
    <recommendedName>
        <fullName evidence="15">Dopey N-terminal domain-containing protein</fullName>
    </recommendedName>
</protein>
<evidence type="ECO:0000259" key="9">
    <source>
        <dbReference type="Pfam" id="PF04118"/>
    </source>
</evidence>
<evidence type="ECO:0000256" key="2">
    <source>
        <dbReference type="ARBA" id="ARBA00022448"/>
    </source>
</evidence>
<feature type="transmembrane region" description="Helical" evidence="8">
    <location>
        <begin position="2242"/>
        <end position="2261"/>
    </location>
</feature>
<evidence type="ECO:0000259" key="11">
    <source>
        <dbReference type="Pfam" id="PF24598"/>
    </source>
</evidence>
<comment type="similarity">
    <text evidence="6">Belongs to the DOP1 family.</text>
</comment>
<dbReference type="Pfam" id="PF24598">
    <property type="entry name" value="DOP1_C"/>
    <property type="match status" value="1"/>
</dbReference>
<evidence type="ECO:0000256" key="8">
    <source>
        <dbReference type="SAM" id="Phobius"/>
    </source>
</evidence>
<dbReference type="InterPro" id="IPR040314">
    <property type="entry name" value="DOP1"/>
</dbReference>
<evidence type="ECO:0000256" key="6">
    <source>
        <dbReference type="ARBA" id="ARBA00046326"/>
    </source>
</evidence>